<feature type="domain" description="Phosphoribosyltransferase" evidence="2">
    <location>
        <begin position="180"/>
        <end position="225"/>
    </location>
</feature>
<evidence type="ECO:0000313" key="3">
    <source>
        <dbReference type="EMBL" id="TKJ41874.1"/>
    </source>
</evidence>
<evidence type="ECO:0000256" key="1">
    <source>
        <dbReference type="ARBA" id="ARBA00008007"/>
    </source>
</evidence>
<organism evidence="3 4">
    <name type="scientific">candidate division LCP-89 bacterium B3_LCP</name>
    <dbReference type="NCBI Taxonomy" id="2012998"/>
    <lineage>
        <taxon>Bacteria</taxon>
        <taxon>Pseudomonadati</taxon>
        <taxon>Bacteria division LCP-89</taxon>
    </lineage>
</organism>
<comment type="caution">
    <text evidence="3">The sequence shown here is derived from an EMBL/GenBank/DDBJ whole genome shotgun (WGS) entry which is preliminary data.</text>
</comment>
<evidence type="ECO:0000259" key="2">
    <source>
        <dbReference type="Pfam" id="PF00156"/>
    </source>
</evidence>
<dbReference type="Pfam" id="PF00156">
    <property type="entry name" value="Pribosyltran"/>
    <property type="match status" value="1"/>
</dbReference>
<dbReference type="Gene3D" id="3.40.50.2020">
    <property type="match status" value="1"/>
</dbReference>
<evidence type="ECO:0000313" key="4">
    <source>
        <dbReference type="Proteomes" id="UP000319619"/>
    </source>
</evidence>
<dbReference type="PANTHER" id="PTHR47505">
    <property type="entry name" value="DNA UTILIZATION PROTEIN YHGH"/>
    <property type="match status" value="1"/>
</dbReference>
<name>A0A532V3T0_UNCL8</name>
<dbReference type="PANTHER" id="PTHR47505:SF1">
    <property type="entry name" value="DNA UTILIZATION PROTEIN YHGH"/>
    <property type="match status" value="1"/>
</dbReference>
<dbReference type="InterPro" id="IPR029057">
    <property type="entry name" value="PRTase-like"/>
</dbReference>
<dbReference type="InterPro" id="IPR051910">
    <property type="entry name" value="ComF/GntX_DNA_util-trans"/>
</dbReference>
<comment type="similarity">
    <text evidence="1">Belongs to the ComF/GntX family.</text>
</comment>
<dbReference type="EMBL" id="NJBN01000002">
    <property type="protein sequence ID" value="TKJ41874.1"/>
    <property type="molecule type" value="Genomic_DNA"/>
</dbReference>
<reference evidence="3 4" key="1">
    <citation type="submission" date="2017-06" db="EMBL/GenBank/DDBJ databases">
        <title>Novel microbial phyla capable of carbon fixation and sulfur reduction in deep-sea sediments.</title>
        <authorList>
            <person name="Huang J."/>
            <person name="Baker B."/>
            <person name="Wang Y."/>
        </authorList>
    </citation>
    <scope>NUCLEOTIDE SEQUENCE [LARGE SCALE GENOMIC DNA]</scope>
    <source>
        <strain evidence="3">B3_LCP</strain>
    </source>
</reference>
<dbReference type="CDD" id="cd06223">
    <property type="entry name" value="PRTases_typeI"/>
    <property type="match status" value="1"/>
</dbReference>
<dbReference type="AlphaFoldDB" id="A0A532V3T0"/>
<gene>
    <name evidence="3" type="ORF">CEE37_04710</name>
</gene>
<sequence length="233" mass="26064">MKVKELKIIYDDLIGILIPDTCIFCSDSLNGSSSYLCDSCWAALPVFPDRSGTPFRALRGVLDRLWIGWDYEERLRRIIHLFKFHGRPEFAELLVDQWISALPHPDKIFCADLLVPVPIHLARQRSRGFNQSELIADVVAQKYGIDEIDDEVLRVINTPPQFALGRSKRWQNLKDAFQVANPAIIRQKRVLIIDDLATSGATLHAIAVKLRENGAGEVSAAVLASPAYGGQAM</sequence>
<dbReference type="InterPro" id="IPR000836">
    <property type="entry name" value="PRTase_dom"/>
</dbReference>
<accession>A0A532V3T0</accession>
<dbReference type="SUPFAM" id="SSF53271">
    <property type="entry name" value="PRTase-like"/>
    <property type="match status" value="1"/>
</dbReference>
<dbReference type="Proteomes" id="UP000319619">
    <property type="component" value="Unassembled WGS sequence"/>
</dbReference>
<protein>
    <recommendedName>
        <fullName evidence="2">Phosphoribosyltransferase domain-containing protein</fullName>
    </recommendedName>
</protein>
<proteinExistence type="inferred from homology"/>